<dbReference type="SUPFAM" id="SSF51735">
    <property type="entry name" value="NAD(P)-binding Rossmann-fold domains"/>
    <property type="match status" value="1"/>
</dbReference>
<comment type="pathway">
    <text evidence="1 8">Metabolic intermediate biosynthesis; chorismate biosynthesis; chorismate from D-erythrose 4-phosphate and phosphoenolpyruvate: step 4/7.</text>
</comment>
<dbReference type="InterPro" id="IPR041121">
    <property type="entry name" value="SDH_C"/>
</dbReference>
<evidence type="ECO:0000256" key="2">
    <source>
        <dbReference type="ARBA" id="ARBA00012962"/>
    </source>
</evidence>
<dbReference type="Proteomes" id="UP000230790">
    <property type="component" value="Unassembled WGS sequence"/>
</dbReference>
<reference evidence="12 13" key="1">
    <citation type="submission" date="2017-11" db="EMBL/GenBank/DDBJ databases">
        <title>Evolution of Phototrophy in the Chloroflexi Phylum Driven by Horizontal Gene Transfer.</title>
        <authorList>
            <person name="Ward L.M."/>
            <person name="Hemp J."/>
            <person name="Shih P.M."/>
            <person name="Mcglynn S.E."/>
            <person name="Fischer W."/>
        </authorList>
    </citation>
    <scope>NUCLEOTIDE SEQUENCE [LARGE SCALE GENOMIC DNA]</scope>
    <source>
        <strain evidence="12">JP3_7</strain>
    </source>
</reference>
<comment type="caution">
    <text evidence="8">Lacks conserved residue(s) required for the propagation of feature annotation.</text>
</comment>
<feature type="binding site" evidence="8">
    <location>
        <position position="227"/>
    </location>
    <ligand>
        <name>shikimate</name>
        <dbReference type="ChEBI" id="CHEBI:36208"/>
    </ligand>
</feature>
<keyword evidence="3 8" id="KW-0028">Amino-acid biosynthesis</keyword>
<keyword evidence="5 8" id="KW-0560">Oxidoreductase</keyword>
<protein>
    <recommendedName>
        <fullName evidence="2 8">Shikimate dehydrogenase (NADP(+))</fullName>
        <shortName evidence="8">SDH</shortName>
        <ecNumber evidence="2 8">1.1.1.25</ecNumber>
    </recommendedName>
</protein>
<feature type="binding site" evidence="8">
    <location>
        <position position="62"/>
    </location>
    <ligand>
        <name>shikimate</name>
        <dbReference type="ChEBI" id="CHEBI:36208"/>
    </ligand>
</feature>
<dbReference type="GO" id="GO:0009423">
    <property type="term" value="P:chorismate biosynthetic process"/>
    <property type="evidence" value="ECO:0007669"/>
    <property type="project" value="UniProtKB-UniRule"/>
</dbReference>
<evidence type="ECO:0000313" key="12">
    <source>
        <dbReference type="EMBL" id="PJF48380.1"/>
    </source>
</evidence>
<organism evidence="12 13">
    <name type="scientific">Candidatus Thermofonsia Clade 3 bacterium</name>
    <dbReference type="NCBI Taxonomy" id="2364212"/>
    <lineage>
        <taxon>Bacteria</taxon>
        <taxon>Bacillati</taxon>
        <taxon>Chloroflexota</taxon>
        <taxon>Candidatus Thermofontia</taxon>
        <taxon>Candidatus Thermofonsia Clade 3</taxon>
    </lineage>
</organism>
<evidence type="ECO:0000256" key="6">
    <source>
        <dbReference type="ARBA" id="ARBA00023141"/>
    </source>
</evidence>
<feature type="domain" description="Quinate/shikimate 5-dehydrogenase/glutamyl-tRNA reductase" evidence="9">
    <location>
        <begin position="115"/>
        <end position="166"/>
    </location>
</feature>
<comment type="catalytic activity">
    <reaction evidence="7 8">
        <text>shikimate + NADP(+) = 3-dehydroshikimate + NADPH + H(+)</text>
        <dbReference type="Rhea" id="RHEA:17737"/>
        <dbReference type="ChEBI" id="CHEBI:15378"/>
        <dbReference type="ChEBI" id="CHEBI:16630"/>
        <dbReference type="ChEBI" id="CHEBI:36208"/>
        <dbReference type="ChEBI" id="CHEBI:57783"/>
        <dbReference type="ChEBI" id="CHEBI:58349"/>
        <dbReference type="EC" id="1.1.1.25"/>
    </reaction>
</comment>
<evidence type="ECO:0000256" key="1">
    <source>
        <dbReference type="ARBA" id="ARBA00004871"/>
    </source>
</evidence>
<dbReference type="GO" id="GO:0004764">
    <property type="term" value="F:shikimate 3-dehydrogenase (NADP+) activity"/>
    <property type="evidence" value="ECO:0007669"/>
    <property type="project" value="UniProtKB-UniRule"/>
</dbReference>
<keyword evidence="6 8" id="KW-0057">Aromatic amino acid biosynthesis</keyword>
<dbReference type="Pfam" id="PF01488">
    <property type="entry name" value="Shikimate_DH"/>
    <property type="match status" value="1"/>
</dbReference>
<dbReference type="InterPro" id="IPR046346">
    <property type="entry name" value="Aminoacid_DH-like_N_sf"/>
</dbReference>
<dbReference type="InterPro" id="IPR006151">
    <property type="entry name" value="Shikm_DH/Glu-tRNA_Rdtase"/>
</dbReference>
<feature type="binding site" evidence="8">
    <location>
        <position position="255"/>
    </location>
    <ligand>
        <name>shikimate</name>
        <dbReference type="ChEBI" id="CHEBI:36208"/>
    </ligand>
</feature>
<feature type="domain" description="Shikimate dehydrogenase substrate binding N-terminal" evidence="10">
    <location>
        <begin position="5"/>
        <end position="89"/>
    </location>
</feature>
<dbReference type="InterPro" id="IPR036291">
    <property type="entry name" value="NAD(P)-bd_dom_sf"/>
</dbReference>
<evidence type="ECO:0000256" key="5">
    <source>
        <dbReference type="ARBA" id="ARBA00023002"/>
    </source>
</evidence>
<dbReference type="EMBL" id="PGTN01000016">
    <property type="protein sequence ID" value="PJF48380.1"/>
    <property type="molecule type" value="Genomic_DNA"/>
</dbReference>
<evidence type="ECO:0000259" key="10">
    <source>
        <dbReference type="Pfam" id="PF08501"/>
    </source>
</evidence>
<dbReference type="UniPathway" id="UPA00053">
    <property type="reaction ID" value="UER00087"/>
</dbReference>
<feature type="binding site" evidence="8">
    <location>
        <begin position="127"/>
        <end position="131"/>
    </location>
    <ligand>
        <name>NADP(+)</name>
        <dbReference type="ChEBI" id="CHEBI:58349"/>
    </ligand>
</feature>
<keyword evidence="4 8" id="KW-0521">NADP</keyword>
<dbReference type="GO" id="GO:0008652">
    <property type="term" value="P:amino acid biosynthetic process"/>
    <property type="evidence" value="ECO:0007669"/>
    <property type="project" value="UniProtKB-KW"/>
</dbReference>
<dbReference type="Gene3D" id="3.40.50.720">
    <property type="entry name" value="NAD(P)-binding Rossmann-like Domain"/>
    <property type="match status" value="1"/>
</dbReference>
<dbReference type="AlphaFoldDB" id="A0A2M8QEZ7"/>
<dbReference type="InterPro" id="IPR022893">
    <property type="entry name" value="Shikimate_DH_fam"/>
</dbReference>
<dbReference type="CDD" id="cd01065">
    <property type="entry name" value="NAD_bind_Shikimate_DH"/>
    <property type="match status" value="1"/>
</dbReference>
<accession>A0A2M8QEZ7</accession>
<dbReference type="Gene3D" id="3.40.50.10860">
    <property type="entry name" value="Leucine Dehydrogenase, chain A, domain 1"/>
    <property type="match status" value="1"/>
</dbReference>
<comment type="function">
    <text evidence="8">Involved in the biosynthesis of the chorismate, which leads to the biosynthesis of aromatic amino acids. Catalyzes the reversible NADPH linked reduction of 3-dehydroshikimate (DHSA) to yield shikimate (SA).</text>
</comment>
<dbReference type="InterPro" id="IPR011342">
    <property type="entry name" value="Shikimate_DH"/>
</dbReference>
<dbReference type="NCBIfam" id="TIGR00507">
    <property type="entry name" value="aroE"/>
    <property type="match status" value="1"/>
</dbReference>
<dbReference type="SUPFAM" id="SSF53223">
    <property type="entry name" value="Aminoacid dehydrogenase-like, N-terminal domain"/>
    <property type="match status" value="1"/>
</dbReference>
<dbReference type="PANTHER" id="PTHR21089">
    <property type="entry name" value="SHIKIMATE DEHYDROGENASE"/>
    <property type="match status" value="1"/>
</dbReference>
<dbReference type="InterPro" id="IPR013708">
    <property type="entry name" value="Shikimate_DH-bd_N"/>
</dbReference>
<evidence type="ECO:0000259" key="11">
    <source>
        <dbReference type="Pfam" id="PF18317"/>
    </source>
</evidence>
<feature type="domain" description="SDH C-terminal" evidence="11">
    <location>
        <begin position="248"/>
        <end position="279"/>
    </location>
</feature>
<feature type="binding site" evidence="8">
    <location>
        <begin position="150"/>
        <end position="155"/>
    </location>
    <ligand>
        <name>NADP(+)</name>
        <dbReference type="ChEBI" id="CHEBI:58349"/>
    </ligand>
</feature>
<feature type="binding site" evidence="8">
    <location>
        <position position="225"/>
    </location>
    <ligand>
        <name>NADP(+)</name>
        <dbReference type="ChEBI" id="CHEBI:58349"/>
    </ligand>
</feature>
<dbReference type="Pfam" id="PF18317">
    <property type="entry name" value="SDH_C"/>
    <property type="match status" value="1"/>
</dbReference>
<comment type="caution">
    <text evidence="12">The sequence shown here is derived from an EMBL/GenBank/DDBJ whole genome shotgun (WGS) entry which is preliminary data.</text>
</comment>
<comment type="subunit">
    <text evidence="8">Homodimer.</text>
</comment>
<dbReference type="Pfam" id="PF08501">
    <property type="entry name" value="Shikimate_dh_N"/>
    <property type="match status" value="1"/>
</dbReference>
<evidence type="ECO:0000256" key="7">
    <source>
        <dbReference type="ARBA" id="ARBA00049442"/>
    </source>
</evidence>
<evidence type="ECO:0000256" key="4">
    <source>
        <dbReference type="ARBA" id="ARBA00022857"/>
    </source>
</evidence>
<dbReference type="HAMAP" id="MF_00222">
    <property type="entry name" value="Shikimate_DH_AroE"/>
    <property type="match status" value="1"/>
</dbReference>
<dbReference type="EC" id="1.1.1.25" evidence="2 8"/>
<dbReference type="GO" id="GO:0019632">
    <property type="term" value="P:shikimate metabolic process"/>
    <property type="evidence" value="ECO:0007669"/>
    <property type="project" value="InterPro"/>
</dbReference>
<evidence type="ECO:0000256" key="3">
    <source>
        <dbReference type="ARBA" id="ARBA00022605"/>
    </source>
</evidence>
<proteinExistence type="inferred from homology"/>
<dbReference type="GO" id="GO:0005829">
    <property type="term" value="C:cytosol"/>
    <property type="evidence" value="ECO:0007669"/>
    <property type="project" value="TreeGrafter"/>
</dbReference>
<name>A0A2M8QEZ7_9CHLR</name>
<evidence type="ECO:0000256" key="8">
    <source>
        <dbReference type="HAMAP-Rule" id="MF_00222"/>
    </source>
</evidence>
<feature type="binding site" evidence="8">
    <location>
        <position position="102"/>
    </location>
    <ligand>
        <name>shikimate</name>
        <dbReference type="ChEBI" id="CHEBI:36208"/>
    </ligand>
</feature>
<dbReference type="GO" id="GO:0050661">
    <property type="term" value="F:NADP binding"/>
    <property type="evidence" value="ECO:0007669"/>
    <property type="project" value="InterPro"/>
</dbReference>
<feature type="binding site" evidence="8">
    <location>
        <begin position="13"/>
        <end position="15"/>
    </location>
    <ligand>
        <name>shikimate</name>
        <dbReference type="ChEBI" id="CHEBI:36208"/>
    </ligand>
</feature>
<sequence length="282" mass="30676">MLVGLIGHPVAHSKSPQMQHAAFTHIGLSDWRYELWDTPPEALPARMRELGEREDIAGCNVTIPHKQVVMPYLDEVSPHARAIGAVNTLFKRGRALLGDNTDWIGFLADLAFHGVDVHAGTQALVLGAGGSARAVVYALVSRGARVWMHNRTPARAQHLLDDLARSPYAREAREHCAVVASPLDPACRAVNLIVNCTPVGMWPHEDNSPWPDRTPFPAGVTLYDLVYKPRRTKLMRQAEAAGARAIGGIGMLAEQGAAAFERWTGVPAARVSAIMREAIQDA</sequence>
<evidence type="ECO:0000259" key="9">
    <source>
        <dbReference type="Pfam" id="PF01488"/>
    </source>
</evidence>
<feature type="binding site" evidence="8">
    <location>
        <position position="87"/>
    </location>
    <ligand>
        <name>shikimate</name>
        <dbReference type="ChEBI" id="CHEBI:36208"/>
    </ligand>
</feature>
<dbReference type="GO" id="GO:0009073">
    <property type="term" value="P:aromatic amino acid family biosynthetic process"/>
    <property type="evidence" value="ECO:0007669"/>
    <property type="project" value="UniProtKB-KW"/>
</dbReference>
<dbReference type="PANTHER" id="PTHR21089:SF1">
    <property type="entry name" value="BIFUNCTIONAL 3-DEHYDROQUINATE DEHYDRATASE_SHIKIMATE DEHYDROGENASE, CHLOROPLASTIC"/>
    <property type="match status" value="1"/>
</dbReference>
<gene>
    <name evidence="8 12" type="primary">aroE</name>
    <name evidence="12" type="ORF">CUN48_03855</name>
</gene>
<evidence type="ECO:0000313" key="13">
    <source>
        <dbReference type="Proteomes" id="UP000230790"/>
    </source>
</evidence>
<feature type="active site" description="Proton acceptor" evidence="8">
    <location>
        <position position="66"/>
    </location>
</feature>
<comment type="similarity">
    <text evidence="8">Belongs to the shikimate dehydrogenase family.</text>
</comment>
<feature type="binding site" evidence="8">
    <location>
        <position position="248"/>
    </location>
    <ligand>
        <name>NADP(+)</name>
        <dbReference type="ChEBI" id="CHEBI:58349"/>
    </ligand>
</feature>